<dbReference type="OrthoDB" id="48317at2759"/>
<gene>
    <name evidence="4" type="ORF">BP5796_00819</name>
</gene>
<name>A0A3D8T938_9HELO</name>
<dbReference type="SUPFAM" id="SSF51735">
    <property type="entry name" value="NAD(P)-binding Rossmann-fold domains"/>
    <property type="match status" value="1"/>
</dbReference>
<dbReference type="InterPro" id="IPR013154">
    <property type="entry name" value="ADH-like_N"/>
</dbReference>
<proteinExistence type="inferred from homology"/>
<dbReference type="CDD" id="cd08249">
    <property type="entry name" value="enoyl_reductase_like"/>
    <property type="match status" value="1"/>
</dbReference>
<evidence type="ECO:0000313" key="4">
    <source>
        <dbReference type="EMBL" id="RDW95056.1"/>
    </source>
</evidence>
<keyword evidence="2" id="KW-0560">Oxidoreductase</keyword>
<protein>
    <recommendedName>
        <fullName evidence="3">Enoyl reductase (ER) domain-containing protein</fullName>
    </recommendedName>
</protein>
<dbReference type="Proteomes" id="UP000256328">
    <property type="component" value="Unassembled WGS sequence"/>
</dbReference>
<dbReference type="PANTHER" id="PTHR45348">
    <property type="entry name" value="HYPOTHETICAL OXIDOREDUCTASE (EUROFUNG)"/>
    <property type="match status" value="1"/>
</dbReference>
<comment type="similarity">
    <text evidence="1">Belongs to the zinc-containing alcohol dehydrogenase family.</text>
</comment>
<sequence>MSTTTASPSQNLAAYLTSSKGPFSVLPAPQRVPAAGEVLVNVQACALQPVDAKLAKLAIAPLAYPTILGSPVAGFVEAVGEGVQKVKAGDRVVASTSIFAKGGEERWGGAQRFAIVLEREVLVIPSSLPFENACASASQTPLAVLYAVGTLNVPRPSDPSEPALPTTDTILIWGGSSAMGSLTISYAKKAGLTVITTCSSHNFDLVKSLGADYVFDHKRPQGDVVADLVKTMKEVGVPKYWFDTISLPASMAPLVEVISQTTAPDQAVTVVTLLPAVMYASSVTIPPNVTVKMNSFRSAAEENLELVQWMLGQGGYLERGLKEGWARGVPPLVLGGLNQVEKAVDMLHHEEVSGQKLVVFPWQD</sequence>
<dbReference type="AlphaFoldDB" id="A0A3D8T938"/>
<dbReference type="PANTHER" id="PTHR45348:SF2">
    <property type="entry name" value="ZINC-TYPE ALCOHOL DEHYDROGENASE-LIKE PROTEIN C2E1P3.01"/>
    <property type="match status" value="1"/>
</dbReference>
<dbReference type="SUPFAM" id="SSF50129">
    <property type="entry name" value="GroES-like"/>
    <property type="match status" value="1"/>
</dbReference>
<dbReference type="Gene3D" id="3.90.180.10">
    <property type="entry name" value="Medium-chain alcohol dehydrogenases, catalytic domain"/>
    <property type="match status" value="1"/>
</dbReference>
<dbReference type="InterPro" id="IPR020843">
    <property type="entry name" value="ER"/>
</dbReference>
<dbReference type="Pfam" id="PF00107">
    <property type="entry name" value="ADH_zinc_N"/>
    <property type="match status" value="1"/>
</dbReference>
<reference evidence="4 5" key="1">
    <citation type="journal article" date="2018" name="IMA Fungus">
        <title>IMA Genome-F 9: Draft genome sequence of Annulohypoxylon stygium, Aspergillus mulundensis, Berkeleyomyces basicola (syn. Thielaviopsis basicola), Ceratocystis smalleyi, two Cercospora beticola strains, Coleophoma cylindrospora, Fusarium fracticaudum, Phialophora cf. hyalina, and Morchella septimelata.</title>
        <authorList>
            <person name="Wingfield B.D."/>
            <person name="Bills G.F."/>
            <person name="Dong Y."/>
            <person name="Huang W."/>
            <person name="Nel W.J."/>
            <person name="Swalarsk-Parry B.S."/>
            <person name="Vaghefi N."/>
            <person name="Wilken P.M."/>
            <person name="An Z."/>
            <person name="de Beer Z.W."/>
            <person name="De Vos L."/>
            <person name="Chen L."/>
            <person name="Duong T.A."/>
            <person name="Gao Y."/>
            <person name="Hammerbacher A."/>
            <person name="Kikkert J.R."/>
            <person name="Li Y."/>
            <person name="Li H."/>
            <person name="Li K."/>
            <person name="Li Q."/>
            <person name="Liu X."/>
            <person name="Ma X."/>
            <person name="Naidoo K."/>
            <person name="Pethybridge S.J."/>
            <person name="Sun J."/>
            <person name="Steenkamp E.T."/>
            <person name="van der Nest M.A."/>
            <person name="van Wyk S."/>
            <person name="Wingfield M.J."/>
            <person name="Xiong C."/>
            <person name="Yue Q."/>
            <person name="Zhang X."/>
        </authorList>
    </citation>
    <scope>NUCLEOTIDE SEQUENCE [LARGE SCALE GENOMIC DNA]</scope>
    <source>
        <strain evidence="4 5">BP5796</strain>
    </source>
</reference>
<dbReference type="InterPro" id="IPR036291">
    <property type="entry name" value="NAD(P)-bd_dom_sf"/>
</dbReference>
<evidence type="ECO:0000256" key="2">
    <source>
        <dbReference type="ARBA" id="ARBA00023002"/>
    </source>
</evidence>
<comment type="caution">
    <text evidence="4">The sequence shown here is derived from an EMBL/GenBank/DDBJ whole genome shotgun (WGS) entry which is preliminary data.</text>
</comment>
<evidence type="ECO:0000259" key="3">
    <source>
        <dbReference type="SMART" id="SM00829"/>
    </source>
</evidence>
<accession>A0A3D8T938</accession>
<dbReference type="EMBL" id="PDLN01000001">
    <property type="protein sequence ID" value="RDW95056.1"/>
    <property type="molecule type" value="Genomic_DNA"/>
</dbReference>
<feature type="domain" description="Enoyl reductase (ER)" evidence="3">
    <location>
        <begin position="21"/>
        <end position="359"/>
    </location>
</feature>
<evidence type="ECO:0000313" key="5">
    <source>
        <dbReference type="Proteomes" id="UP000256328"/>
    </source>
</evidence>
<keyword evidence="5" id="KW-1185">Reference proteome</keyword>
<evidence type="ECO:0000256" key="1">
    <source>
        <dbReference type="ARBA" id="ARBA00008072"/>
    </source>
</evidence>
<dbReference type="Pfam" id="PF08240">
    <property type="entry name" value="ADH_N"/>
    <property type="match status" value="1"/>
</dbReference>
<dbReference type="InterPro" id="IPR047122">
    <property type="entry name" value="Trans-enoyl_RdTase-like"/>
</dbReference>
<dbReference type="SMART" id="SM00829">
    <property type="entry name" value="PKS_ER"/>
    <property type="match status" value="1"/>
</dbReference>
<dbReference type="InterPro" id="IPR013149">
    <property type="entry name" value="ADH-like_C"/>
</dbReference>
<dbReference type="Gene3D" id="3.40.50.720">
    <property type="entry name" value="NAD(P)-binding Rossmann-like Domain"/>
    <property type="match status" value="1"/>
</dbReference>
<dbReference type="GO" id="GO:0016651">
    <property type="term" value="F:oxidoreductase activity, acting on NAD(P)H"/>
    <property type="evidence" value="ECO:0007669"/>
    <property type="project" value="InterPro"/>
</dbReference>
<organism evidence="4 5">
    <name type="scientific">Coleophoma crateriformis</name>
    <dbReference type="NCBI Taxonomy" id="565419"/>
    <lineage>
        <taxon>Eukaryota</taxon>
        <taxon>Fungi</taxon>
        <taxon>Dikarya</taxon>
        <taxon>Ascomycota</taxon>
        <taxon>Pezizomycotina</taxon>
        <taxon>Leotiomycetes</taxon>
        <taxon>Helotiales</taxon>
        <taxon>Dermateaceae</taxon>
        <taxon>Coleophoma</taxon>
    </lineage>
</organism>
<dbReference type="InterPro" id="IPR011032">
    <property type="entry name" value="GroES-like_sf"/>
</dbReference>